<evidence type="ECO:0000313" key="3">
    <source>
        <dbReference type="Proteomes" id="UP000011087"/>
    </source>
</evidence>
<name>L1K402_GUITC</name>
<accession>L1K402</accession>
<dbReference type="AlphaFoldDB" id="L1K402"/>
<proteinExistence type="predicted"/>
<reference evidence="2" key="3">
    <citation type="submission" date="2015-06" db="UniProtKB">
        <authorList>
            <consortium name="EnsemblProtists"/>
        </authorList>
    </citation>
    <scope>IDENTIFICATION</scope>
</reference>
<dbReference type="EnsemblProtists" id="EKX55287">
    <property type="protein sequence ID" value="EKX55287"/>
    <property type="gene ID" value="GUITHDRAFT_99069"/>
</dbReference>
<dbReference type="RefSeq" id="XP_005842267.1">
    <property type="nucleotide sequence ID" value="XM_005842210.1"/>
</dbReference>
<gene>
    <name evidence="1" type="ORF">GUITHDRAFT_99069</name>
</gene>
<keyword evidence="3" id="KW-1185">Reference proteome</keyword>
<reference evidence="3" key="2">
    <citation type="submission" date="2012-11" db="EMBL/GenBank/DDBJ databases">
        <authorList>
            <person name="Kuo A."/>
            <person name="Curtis B.A."/>
            <person name="Tanifuji G."/>
            <person name="Burki F."/>
            <person name="Gruber A."/>
            <person name="Irimia M."/>
            <person name="Maruyama S."/>
            <person name="Arias M.C."/>
            <person name="Ball S.G."/>
            <person name="Gile G.H."/>
            <person name="Hirakawa Y."/>
            <person name="Hopkins J.F."/>
            <person name="Rensing S.A."/>
            <person name="Schmutz J."/>
            <person name="Symeonidi A."/>
            <person name="Elias M."/>
            <person name="Eveleigh R.J."/>
            <person name="Herman E.K."/>
            <person name="Klute M.J."/>
            <person name="Nakayama T."/>
            <person name="Obornik M."/>
            <person name="Reyes-Prieto A."/>
            <person name="Armbrust E.V."/>
            <person name="Aves S.J."/>
            <person name="Beiko R.G."/>
            <person name="Coutinho P."/>
            <person name="Dacks J.B."/>
            <person name="Durnford D.G."/>
            <person name="Fast N.M."/>
            <person name="Green B.R."/>
            <person name="Grisdale C."/>
            <person name="Hempe F."/>
            <person name="Henrissat B."/>
            <person name="Hoppner M.P."/>
            <person name="Ishida K.-I."/>
            <person name="Kim E."/>
            <person name="Koreny L."/>
            <person name="Kroth P.G."/>
            <person name="Liu Y."/>
            <person name="Malik S.-B."/>
            <person name="Maier U.G."/>
            <person name="McRose D."/>
            <person name="Mock T."/>
            <person name="Neilson J.A."/>
            <person name="Onodera N.T."/>
            <person name="Poole A.M."/>
            <person name="Pritham E.J."/>
            <person name="Richards T.A."/>
            <person name="Rocap G."/>
            <person name="Roy S.W."/>
            <person name="Sarai C."/>
            <person name="Schaack S."/>
            <person name="Shirato S."/>
            <person name="Slamovits C.H."/>
            <person name="Spencer D.F."/>
            <person name="Suzuki S."/>
            <person name="Worden A.Z."/>
            <person name="Zauner S."/>
            <person name="Barry K."/>
            <person name="Bell C."/>
            <person name="Bharti A.K."/>
            <person name="Crow J.A."/>
            <person name="Grimwood J."/>
            <person name="Kramer R."/>
            <person name="Lindquist E."/>
            <person name="Lucas S."/>
            <person name="Salamov A."/>
            <person name="McFadden G.I."/>
            <person name="Lane C.E."/>
            <person name="Keeling P.J."/>
            <person name="Gray M.W."/>
            <person name="Grigoriev I.V."/>
            <person name="Archibald J.M."/>
        </authorList>
    </citation>
    <scope>NUCLEOTIDE SEQUENCE</scope>
    <source>
        <strain evidence="3">CCMP2712</strain>
    </source>
</reference>
<reference evidence="1 3" key="1">
    <citation type="journal article" date="2012" name="Nature">
        <title>Algal genomes reveal evolutionary mosaicism and the fate of nucleomorphs.</title>
        <authorList>
            <consortium name="DOE Joint Genome Institute"/>
            <person name="Curtis B.A."/>
            <person name="Tanifuji G."/>
            <person name="Burki F."/>
            <person name="Gruber A."/>
            <person name="Irimia M."/>
            <person name="Maruyama S."/>
            <person name="Arias M.C."/>
            <person name="Ball S.G."/>
            <person name="Gile G.H."/>
            <person name="Hirakawa Y."/>
            <person name="Hopkins J.F."/>
            <person name="Kuo A."/>
            <person name="Rensing S.A."/>
            <person name="Schmutz J."/>
            <person name="Symeonidi A."/>
            <person name="Elias M."/>
            <person name="Eveleigh R.J."/>
            <person name="Herman E.K."/>
            <person name="Klute M.J."/>
            <person name="Nakayama T."/>
            <person name="Obornik M."/>
            <person name="Reyes-Prieto A."/>
            <person name="Armbrust E.V."/>
            <person name="Aves S.J."/>
            <person name="Beiko R.G."/>
            <person name="Coutinho P."/>
            <person name="Dacks J.B."/>
            <person name="Durnford D.G."/>
            <person name="Fast N.M."/>
            <person name="Green B.R."/>
            <person name="Grisdale C.J."/>
            <person name="Hempel F."/>
            <person name="Henrissat B."/>
            <person name="Hoppner M.P."/>
            <person name="Ishida K."/>
            <person name="Kim E."/>
            <person name="Koreny L."/>
            <person name="Kroth P.G."/>
            <person name="Liu Y."/>
            <person name="Malik S.B."/>
            <person name="Maier U.G."/>
            <person name="McRose D."/>
            <person name="Mock T."/>
            <person name="Neilson J.A."/>
            <person name="Onodera N.T."/>
            <person name="Poole A.M."/>
            <person name="Pritham E.J."/>
            <person name="Richards T.A."/>
            <person name="Rocap G."/>
            <person name="Roy S.W."/>
            <person name="Sarai C."/>
            <person name="Schaack S."/>
            <person name="Shirato S."/>
            <person name="Slamovits C.H."/>
            <person name="Spencer D.F."/>
            <person name="Suzuki S."/>
            <person name="Worden A.Z."/>
            <person name="Zauner S."/>
            <person name="Barry K."/>
            <person name="Bell C."/>
            <person name="Bharti A.K."/>
            <person name="Crow J.A."/>
            <person name="Grimwood J."/>
            <person name="Kramer R."/>
            <person name="Lindquist E."/>
            <person name="Lucas S."/>
            <person name="Salamov A."/>
            <person name="McFadden G.I."/>
            <person name="Lane C.E."/>
            <person name="Keeling P.J."/>
            <person name="Gray M.W."/>
            <person name="Grigoriev I.V."/>
            <person name="Archibald J.M."/>
        </authorList>
    </citation>
    <scope>NUCLEOTIDE SEQUENCE</scope>
    <source>
        <strain evidence="1 3">CCMP2712</strain>
    </source>
</reference>
<dbReference type="GeneID" id="17311959"/>
<dbReference type="OrthoDB" id="10654232at2759"/>
<dbReference type="Proteomes" id="UP000011087">
    <property type="component" value="Unassembled WGS sequence"/>
</dbReference>
<dbReference type="HOGENOM" id="CLU_1032244_0_0_1"/>
<evidence type="ECO:0000313" key="2">
    <source>
        <dbReference type="EnsemblProtists" id="EKX55287"/>
    </source>
</evidence>
<organism evidence="1">
    <name type="scientific">Guillardia theta (strain CCMP2712)</name>
    <name type="common">Cryptophyte</name>
    <dbReference type="NCBI Taxonomy" id="905079"/>
    <lineage>
        <taxon>Eukaryota</taxon>
        <taxon>Cryptophyceae</taxon>
        <taxon>Pyrenomonadales</taxon>
        <taxon>Geminigeraceae</taxon>
        <taxon>Guillardia</taxon>
    </lineage>
</organism>
<dbReference type="EMBL" id="JH992965">
    <property type="protein sequence ID" value="EKX55287.1"/>
    <property type="molecule type" value="Genomic_DNA"/>
</dbReference>
<sequence length="270" mass="30170">MLRGGSRDTTAGAWRAANVSSPYLDALLDVEGQCLCSLCSEIRPNPILSDGCNLCGDEQIAYGLLCMSTGWWRAEYCSRCASQQKEEGVVCVKHGENIEVNVYNDTSDEFIELHGKWRVWGPLNPLLKRLQGDAAPAIGRQHTAVSWQGCQWTIAATWCNFHKCRTDKPLSPPKCWTSIPGCGRAARFCLADRFRRFQLCLQTHRRDNHSEDRDPSPLLAADLCSMHARDARQKNEAGGSGLVDPQAIWRCKLRAVLFRPSYGDPNSTDR</sequence>
<dbReference type="KEGG" id="gtt:GUITHDRAFT_99069"/>
<protein>
    <submittedName>
        <fullName evidence="1 2">Uncharacterized protein</fullName>
    </submittedName>
</protein>
<evidence type="ECO:0000313" key="1">
    <source>
        <dbReference type="EMBL" id="EKX55287.1"/>
    </source>
</evidence>
<dbReference type="PaxDb" id="55529-EKX55287"/>